<dbReference type="EnsemblPlants" id="OB05G11280.1">
    <property type="protein sequence ID" value="OB05G11280.1"/>
    <property type="gene ID" value="OB05G11280"/>
</dbReference>
<sequence length="86" mass="8993">MAAAVTSKRRACLVAAPLVLALASLISAAPAPAVKESATAWTAAQRRQVQSLLKRLNKPPLATFQAVQSIGIAFCIVGHRNTEISV</sequence>
<feature type="chain" id="PRO_5003773391" evidence="1">
    <location>
        <begin position="29"/>
        <end position="86"/>
    </location>
</feature>
<protein>
    <submittedName>
        <fullName evidence="2">Uncharacterized protein</fullName>
    </submittedName>
</protein>
<reference evidence="2" key="2">
    <citation type="submission" date="2013-04" db="UniProtKB">
        <authorList>
            <consortium name="EnsemblPlants"/>
        </authorList>
    </citation>
    <scope>IDENTIFICATION</scope>
</reference>
<evidence type="ECO:0000256" key="1">
    <source>
        <dbReference type="SAM" id="SignalP"/>
    </source>
</evidence>
<dbReference type="HOGENOM" id="CLU_2501542_0_0_1"/>
<feature type="signal peptide" evidence="1">
    <location>
        <begin position="1"/>
        <end position="28"/>
    </location>
</feature>
<keyword evidence="1" id="KW-0732">Signal</keyword>
<proteinExistence type="predicted"/>
<evidence type="ECO:0000313" key="2">
    <source>
        <dbReference type="EnsemblPlants" id="OB05G11280.1"/>
    </source>
</evidence>
<name>J3M3F4_ORYBR</name>
<dbReference type="Proteomes" id="UP000006038">
    <property type="component" value="Chromosome 5"/>
</dbReference>
<reference evidence="2" key="1">
    <citation type="journal article" date="2013" name="Nat. Commun.">
        <title>Whole-genome sequencing of Oryza brachyantha reveals mechanisms underlying Oryza genome evolution.</title>
        <authorList>
            <person name="Chen J."/>
            <person name="Huang Q."/>
            <person name="Gao D."/>
            <person name="Wang J."/>
            <person name="Lang Y."/>
            <person name="Liu T."/>
            <person name="Li B."/>
            <person name="Bai Z."/>
            <person name="Luis Goicoechea J."/>
            <person name="Liang C."/>
            <person name="Chen C."/>
            <person name="Zhang W."/>
            <person name="Sun S."/>
            <person name="Liao Y."/>
            <person name="Zhang X."/>
            <person name="Yang L."/>
            <person name="Song C."/>
            <person name="Wang M."/>
            <person name="Shi J."/>
            <person name="Liu G."/>
            <person name="Liu J."/>
            <person name="Zhou H."/>
            <person name="Zhou W."/>
            <person name="Yu Q."/>
            <person name="An N."/>
            <person name="Chen Y."/>
            <person name="Cai Q."/>
            <person name="Wang B."/>
            <person name="Liu B."/>
            <person name="Min J."/>
            <person name="Huang Y."/>
            <person name="Wu H."/>
            <person name="Li Z."/>
            <person name="Zhang Y."/>
            <person name="Yin Y."/>
            <person name="Song W."/>
            <person name="Jiang J."/>
            <person name="Jackson S.A."/>
            <person name="Wing R.A."/>
            <person name="Wang J."/>
            <person name="Chen M."/>
        </authorList>
    </citation>
    <scope>NUCLEOTIDE SEQUENCE [LARGE SCALE GENOMIC DNA]</scope>
    <source>
        <strain evidence="2">cv. IRGC 101232</strain>
    </source>
</reference>
<accession>J3M3F4</accession>
<dbReference type="Gramene" id="OB05G11280.1">
    <property type="protein sequence ID" value="OB05G11280.1"/>
    <property type="gene ID" value="OB05G11280"/>
</dbReference>
<dbReference type="AlphaFoldDB" id="J3M3F4"/>
<evidence type="ECO:0000313" key="3">
    <source>
        <dbReference type="Proteomes" id="UP000006038"/>
    </source>
</evidence>
<keyword evidence="3" id="KW-1185">Reference proteome</keyword>
<organism evidence="2">
    <name type="scientific">Oryza brachyantha</name>
    <name type="common">malo sina</name>
    <dbReference type="NCBI Taxonomy" id="4533"/>
    <lineage>
        <taxon>Eukaryota</taxon>
        <taxon>Viridiplantae</taxon>
        <taxon>Streptophyta</taxon>
        <taxon>Embryophyta</taxon>
        <taxon>Tracheophyta</taxon>
        <taxon>Spermatophyta</taxon>
        <taxon>Magnoliopsida</taxon>
        <taxon>Liliopsida</taxon>
        <taxon>Poales</taxon>
        <taxon>Poaceae</taxon>
        <taxon>BOP clade</taxon>
        <taxon>Oryzoideae</taxon>
        <taxon>Oryzeae</taxon>
        <taxon>Oryzinae</taxon>
        <taxon>Oryza</taxon>
    </lineage>
</organism>